<protein>
    <submittedName>
        <fullName evidence="1">Phosphoglycolate phosphatase</fullName>
        <ecNumber evidence="1">3.1.3.18</ecNumber>
    </submittedName>
</protein>
<dbReference type="RefSeq" id="WP_138855935.1">
    <property type="nucleotide sequence ID" value="NZ_CP040709.1"/>
</dbReference>
<dbReference type="SFLD" id="SFLDG01135">
    <property type="entry name" value="C1.5.6:_HAD__Beta-PGM__Phospha"/>
    <property type="match status" value="1"/>
</dbReference>
<evidence type="ECO:0000313" key="1">
    <source>
        <dbReference type="EMBL" id="MBB5204380.1"/>
    </source>
</evidence>
<dbReference type="GO" id="GO:0005829">
    <property type="term" value="C:cytosol"/>
    <property type="evidence" value="ECO:0007669"/>
    <property type="project" value="TreeGrafter"/>
</dbReference>
<dbReference type="InterPro" id="IPR036412">
    <property type="entry name" value="HAD-like_sf"/>
</dbReference>
<dbReference type="SFLD" id="SFLDG01129">
    <property type="entry name" value="C1.5:_HAD__Beta-PGM__Phosphata"/>
    <property type="match status" value="1"/>
</dbReference>
<evidence type="ECO:0000313" key="2">
    <source>
        <dbReference type="Proteomes" id="UP000554837"/>
    </source>
</evidence>
<dbReference type="Gene3D" id="3.40.50.1000">
    <property type="entry name" value="HAD superfamily/HAD-like"/>
    <property type="match status" value="1"/>
</dbReference>
<dbReference type="GO" id="GO:0006281">
    <property type="term" value="P:DNA repair"/>
    <property type="evidence" value="ECO:0007669"/>
    <property type="project" value="TreeGrafter"/>
</dbReference>
<dbReference type="SFLD" id="SFLDS00003">
    <property type="entry name" value="Haloacid_Dehalogenase"/>
    <property type="match status" value="1"/>
</dbReference>
<organism evidence="1 2">
    <name type="scientific">Inhella inkyongensis</name>
    <dbReference type="NCBI Taxonomy" id="392593"/>
    <lineage>
        <taxon>Bacteria</taxon>
        <taxon>Pseudomonadati</taxon>
        <taxon>Pseudomonadota</taxon>
        <taxon>Betaproteobacteria</taxon>
        <taxon>Burkholderiales</taxon>
        <taxon>Sphaerotilaceae</taxon>
        <taxon>Inhella</taxon>
    </lineage>
</organism>
<keyword evidence="2" id="KW-1185">Reference proteome</keyword>
<dbReference type="GO" id="GO:0008967">
    <property type="term" value="F:phosphoglycolate phosphatase activity"/>
    <property type="evidence" value="ECO:0007669"/>
    <property type="project" value="UniProtKB-EC"/>
</dbReference>
<dbReference type="EMBL" id="JACHHO010000002">
    <property type="protein sequence ID" value="MBB5204380.1"/>
    <property type="molecule type" value="Genomic_DNA"/>
</dbReference>
<dbReference type="InterPro" id="IPR050155">
    <property type="entry name" value="HAD-like_hydrolase_sf"/>
</dbReference>
<proteinExistence type="predicted"/>
<sequence>MNLNYELLVFDWDGTLFDSTACIVKSIQLAAREFGLPEVPVERARHVIGLGLEPALKIAVPELPAERYRELAHAYRRHYFATVHEVTLFEGVPELLQALQARGHRLAVATGKSRRGLDEALEQVGLRGLFEATRTADETASKPHPQMLHELMDELGVPAHRSLMIGDTTHDLQLAANAGTAALAVAFGAHGEGELRALQPLAVLHDVPALAGWLKSHG</sequence>
<dbReference type="Gene3D" id="1.10.150.240">
    <property type="entry name" value="Putative phosphatase, domain 2"/>
    <property type="match status" value="1"/>
</dbReference>
<keyword evidence="1" id="KW-0378">Hydrolase</keyword>
<reference evidence="1 2" key="1">
    <citation type="submission" date="2020-08" db="EMBL/GenBank/DDBJ databases">
        <title>Genomic Encyclopedia of Type Strains, Phase IV (KMG-IV): sequencing the most valuable type-strain genomes for metagenomic binning, comparative biology and taxonomic classification.</title>
        <authorList>
            <person name="Goeker M."/>
        </authorList>
    </citation>
    <scope>NUCLEOTIDE SEQUENCE [LARGE SCALE GENOMIC DNA]</scope>
    <source>
        <strain evidence="1 2">DSM 23958</strain>
    </source>
</reference>
<dbReference type="NCBIfam" id="TIGR01662">
    <property type="entry name" value="HAD-SF-IIIA"/>
    <property type="match status" value="1"/>
</dbReference>
<dbReference type="PANTHER" id="PTHR43434">
    <property type="entry name" value="PHOSPHOGLYCOLATE PHOSPHATASE"/>
    <property type="match status" value="1"/>
</dbReference>
<accession>A0A840S7F1</accession>
<dbReference type="PANTHER" id="PTHR43434:SF24">
    <property type="entry name" value="HYDROLASE-RELATED"/>
    <property type="match status" value="1"/>
</dbReference>
<dbReference type="Proteomes" id="UP000554837">
    <property type="component" value="Unassembled WGS sequence"/>
</dbReference>
<dbReference type="InterPro" id="IPR006549">
    <property type="entry name" value="HAD-SF_hydro_IIIA"/>
</dbReference>
<dbReference type="NCBIfam" id="TIGR01549">
    <property type="entry name" value="HAD-SF-IA-v1"/>
    <property type="match status" value="1"/>
</dbReference>
<dbReference type="SUPFAM" id="SSF56784">
    <property type="entry name" value="HAD-like"/>
    <property type="match status" value="1"/>
</dbReference>
<gene>
    <name evidence="1" type="ORF">HNQ51_001694</name>
</gene>
<dbReference type="EC" id="3.1.3.18" evidence="1"/>
<dbReference type="InterPro" id="IPR023214">
    <property type="entry name" value="HAD_sf"/>
</dbReference>
<dbReference type="InterPro" id="IPR041492">
    <property type="entry name" value="HAD_2"/>
</dbReference>
<comment type="caution">
    <text evidence="1">The sequence shown here is derived from an EMBL/GenBank/DDBJ whole genome shotgun (WGS) entry which is preliminary data.</text>
</comment>
<dbReference type="OrthoDB" id="9782449at2"/>
<dbReference type="InterPro" id="IPR023198">
    <property type="entry name" value="PGP-like_dom2"/>
</dbReference>
<dbReference type="InterPro" id="IPR006439">
    <property type="entry name" value="HAD-SF_hydro_IA"/>
</dbReference>
<dbReference type="Pfam" id="PF13419">
    <property type="entry name" value="HAD_2"/>
    <property type="match status" value="1"/>
</dbReference>
<dbReference type="AlphaFoldDB" id="A0A840S7F1"/>
<name>A0A840S7F1_9BURK</name>